<dbReference type="Proteomes" id="UP000789920">
    <property type="component" value="Unassembled WGS sequence"/>
</dbReference>
<gene>
    <name evidence="1" type="ORF">RPERSI_LOCUS11553</name>
</gene>
<reference evidence="1" key="1">
    <citation type="submission" date="2021-06" db="EMBL/GenBank/DDBJ databases">
        <authorList>
            <person name="Kallberg Y."/>
            <person name="Tangrot J."/>
            <person name="Rosling A."/>
        </authorList>
    </citation>
    <scope>NUCLEOTIDE SEQUENCE</scope>
    <source>
        <strain evidence="1">MA461A</strain>
    </source>
</reference>
<dbReference type="EMBL" id="CAJVQC010023842">
    <property type="protein sequence ID" value="CAG8724115.1"/>
    <property type="molecule type" value="Genomic_DNA"/>
</dbReference>
<name>A0ACA9PT69_9GLOM</name>
<feature type="non-terminal residue" evidence="1">
    <location>
        <position position="1"/>
    </location>
</feature>
<sequence length="65" mass="7594">TSYDIKNKTISIKVFDFAYLDNDDRVIIHASPNYYNQAAFSDICIEMDELEQENYLMDNGLCYAK</sequence>
<keyword evidence="2" id="KW-1185">Reference proteome</keyword>
<protein>
    <submittedName>
        <fullName evidence="1">31763_t:CDS:1</fullName>
    </submittedName>
</protein>
<feature type="non-terminal residue" evidence="1">
    <location>
        <position position="65"/>
    </location>
</feature>
<comment type="caution">
    <text evidence="1">The sequence shown here is derived from an EMBL/GenBank/DDBJ whole genome shotgun (WGS) entry which is preliminary data.</text>
</comment>
<accession>A0ACA9PT69</accession>
<evidence type="ECO:0000313" key="1">
    <source>
        <dbReference type="EMBL" id="CAG8724115.1"/>
    </source>
</evidence>
<proteinExistence type="predicted"/>
<evidence type="ECO:0000313" key="2">
    <source>
        <dbReference type="Proteomes" id="UP000789920"/>
    </source>
</evidence>
<organism evidence="1 2">
    <name type="scientific">Racocetra persica</name>
    <dbReference type="NCBI Taxonomy" id="160502"/>
    <lineage>
        <taxon>Eukaryota</taxon>
        <taxon>Fungi</taxon>
        <taxon>Fungi incertae sedis</taxon>
        <taxon>Mucoromycota</taxon>
        <taxon>Glomeromycotina</taxon>
        <taxon>Glomeromycetes</taxon>
        <taxon>Diversisporales</taxon>
        <taxon>Gigasporaceae</taxon>
        <taxon>Racocetra</taxon>
    </lineage>
</organism>